<feature type="region of interest" description="Disordered" evidence="2">
    <location>
        <begin position="155"/>
        <end position="203"/>
    </location>
</feature>
<dbReference type="PANTHER" id="PTHR30404">
    <property type="entry name" value="N-ACETYLMURAMOYL-L-ALANINE AMIDASE"/>
    <property type="match status" value="1"/>
</dbReference>
<gene>
    <name evidence="5" type="ORF">H8718_02375</name>
</gene>
<dbReference type="InterPro" id="IPR021731">
    <property type="entry name" value="AMIN_dom"/>
</dbReference>
<dbReference type="Pfam" id="PF11741">
    <property type="entry name" value="AMIN"/>
    <property type="match status" value="1"/>
</dbReference>
<organism evidence="5 6">
    <name type="scientific">Zhenhengia yiwuensis</name>
    <dbReference type="NCBI Taxonomy" id="2763666"/>
    <lineage>
        <taxon>Bacteria</taxon>
        <taxon>Bacillati</taxon>
        <taxon>Bacillota</taxon>
        <taxon>Clostridia</taxon>
        <taxon>Lachnospirales</taxon>
        <taxon>Lachnospiraceae</taxon>
        <taxon>Zhenhengia</taxon>
    </lineage>
</organism>
<evidence type="ECO:0000256" key="2">
    <source>
        <dbReference type="SAM" id="MobiDB-lite"/>
    </source>
</evidence>
<accession>A0A926EDP0</accession>
<dbReference type="Proteomes" id="UP000655830">
    <property type="component" value="Unassembled WGS sequence"/>
</dbReference>
<dbReference type="GO" id="GO:0008745">
    <property type="term" value="F:N-acetylmuramoyl-L-alanine amidase activity"/>
    <property type="evidence" value="ECO:0007669"/>
    <property type="project" value="InterPro"/>
</dbReference>
<dbReference type="GO" id="GO:0009253">
    <property type="term" value="P:peptidoglycan catabolic process"/>
    <property type="evidence" value="ECO:0007669"/>
    <property type="project" value="InterPro"/>
</dbReference>
<dbReference type="InterPro" id="IPR002508">
    <property type="entry name" value="MurNAc-LAA_cat"/>
</dbReference>
<feature type="compositionally biased region" description="Basic and acidic residues" evidence="2">
    <location>
        <begin position="170"/>
        <end position="187"/>
    </location>
</feature>
<reference evidence="5" key="1">
    <citation type="submission" date="2020-08" db="EMBL/GenBank/DDBJ databases">
        <title>Genome public.</title>
        <authorList>
            <person name="Liu C."/>
            <person name="Sun Q."/>
        </authorList>
    </citation>
    <scope>NUCLEOTIDE SEQUENCE</scope>
    <source>
        <strain evidence="5">NSJ-12</strain>
    </source>
</reference>
<dbReference type="GO" id="GO:0030288">
    <property type="term" value="C:outer membrane-bounded periplasmic space"/>
    <property type="evidence" value="ECO:0007669"/>
    <property type="project" value="TreeGrafter"/>
</dbReference>
<keyword evidence="1" id="KW-0378">Hydrolase</keyword>
<dbReference type="EMBL" id="JACRSY010000003">
    <property type="protein sequence ID" value="MBC8578389.1"/>
    <property type="molecule type" value="Genomic_DNA"/>
</dbReference>
<evidence type="ECO:0000313" key="5">
    <source>
        <dbReference type="EMBL" id="MBC8578389.1"/>
    </source>
</evidence>
<dbReference type="Pfam" id="PF01520">
    <property type="entry name" value="Amidase_3"/>
    <property type="match status" value="1"/>
</dbReference>
<dbReference type="RefSeq" id="WP_249331381.1">
    <property type="nucleotide sequence ID" value="NZ_JACRSY010000003.1"/>
</dbReference>
<keyword evidence="3" id="KW-0732">Signal</keyword>
<dbReference type="SUPFAM" id="SSF53187">
    <property type="entry name" value="Zn-dependent exopeptidases"/>
    <property type="match status" value="1"/>
</dbReference>
<dbReference type="SUPFAM" id="SSF55383">
    <property type="entry name" value="Copper amine oxidase, domain N"/>
    <property type="match status" value="1"/>
</dbReference>
<comment type="caution">
    <text evidence="5">The sequence shown here is derived from an EMBL/GenBank/DDBJ whole genome shotgun (WGS) entry which is preliminary data.</text>
</comment>
<dbReference type="SMART" id="SM00646">
    <property type="entry name" value="Ami_3"/>
    <property type="match status" value="1"/>
</dbReference>
<dbReference type="InterPro" id="IPR050695">
    <property type="entry name" value="N-acetylmuramoyl_amidase_3"/>
</dbReference>
<keyword evidence="6" id="KW-1185">Reference proteome</keyword>
<feature type="domain" description="MurNAc-LAA" evidence="4">
    <location>
        <begin position="612"/>
        <end position="724"/>
    </location>
</feature>
<dbReference type="PANTHER" id="PTHR30404:SF0">
    <property type="entry name" value="N-ACETYLMURAMOYL-L-ALANINE AMIDASE AMIC"/>
    <property type="match status" value="1"/>
</dbReference>
<dbReference type="Gene3D" id="2.60.40.3500">
    <property type="match status" value="1"/>
</dbReference>
<feature type="chain" id="PRO_5037065448" evidence="3">
    <location>
        <begin position="25"/>
        <end position="733"/>
    </location>
</feature>
<evidence type="ECO:0000256" key="3">
    <source>
        <dbReference type="SAM" id="SignalP"/>
    </source>
</evidence>
<dbReference type="Pfam" id="PF07833">
    <property type="entry name" value="Cu_amine_oxidN1"/>
    <property type="match status" value="1"/>
</dbReference>
<dbReference type="Gene3D" id="3.40.630.40">
    <property type="entry name" value="Zn-dependent exopeptidases"/>
    <property type="match status" value="1"/>
</dbReference>
<dbReference type="CDD" id="cd02696">
    <property type="entry name" value="MurNAc-LAA"/>
    <property type="match status" value="1"/>
</dbReference>
<protein>
    <submittedName>
        <fullName evidence="5">N-acetylmuramoyl-L-alanine amidase</fullName>
    </submittedName>
</protein>
<feature type="signal peptide" evidence="3">
    <location>
        <begin position="1"/>
        <end position="24"/>
    </location>
</feature>
<name>A0A926EDP0_9FIRM</name>
<dbReference type="AlphaFoldDB" id="A0A926EDP0"/>
<sequence>MRKTTKKLLVSTCIALMSVNPIYAYSMELVYDGKKHDYTLAPITLYVNGEVVETKIMPPVQIDSRVLVPAREVFEPLGAAVEWKSYEKKIYVSYKDSLMILEPDKQEVWLDGNTVTLDVPAKIINDKIMVPLRFIGENIGLGVEWKGEDRSVHITEGESTPDVPTPEPLPEEKPEELPDVEEKPEEKPDIEDVPESNPIPVLPSEENKLENVLNGILKFYQGDSISLMVDSSMQNFNMTTVDGVTVLPGRIDATALIEASTPITDIEVSKYNGKLVIDIKNSKNRLSSTITVPNNTFIKQIRTSQFASDTTRVVFDLKSGAEAFVSLGEDRREIVVQFTQEELSALALGEDYKGEYVAIEGITPDQMYVEEDKDNNEIIITLFNTTISEMVEWNRIRGTYIDAITTRESGNDSEIVIRVQEDMKFMHTTENVNGNTLVRFGKPLFEFMEYNGTFGNTIKLEMPSGFSLADITVTDVYRDKTILVDLGDDYSDVFSNGTMTIGDGIVESITVENGVTTRLKIKEQIVRAVNVNESNGSLIIELVKPREKYDKILVLDAGHGAHDSGSSGNGVVEKEVNLRQTLAIADYLNTHSDIKIYLTREEDTYPSLTGRTDLANEIEADIFVSVHNNSHNAVSKGTEVLYYPSTTDIRSKQMAQIAQDYIVKECGTYNRGIKARPELVVLNTSKMPAILLEGAFISNPTEAALLKSSVFTQNYARAVGDAIIEMFETMSFR</sequence>
<evidence type="ECO:0000256" key="1">
    <source>
        <dbReference type="ARBA" id="ARBA00022801"/>
    </source>
</evidence>
<evidence type="ECO:0000313" key="6">
    <source>
        <dbReference type="Proteomes" id="UP000655830"/>
    </source>
</evidence>
<proteinExistence type="predicted"/>
<dbReference type="Gene3D" id="3.30.457.10">
    <property type="entry name" value="Copper amine oxidase-like, N-terminal domain"/>
    <property type="match status" value="1"/>
</dbReference>
<dbReference type="InterPro" id="IPR036582">
    <property type="entry name" value="Mao_N_sf"/>
</dbReference>
<dbReference type="InterPro" id="IPR012854">
    <property type="entry name" value="Cu_amine_oxidase-like_N"/>
</dbReference>
<evidence type="ECO:0000259" key="4">
    <source>
        <dbReference type="SMART" id="SM00646"/>
    </source>
</evidence>